<proteinExistence type="predicted"/>
<accession>A0A6C0HGN0</accession>
<sequence>MYRSRIKTPVLLPPVVTVQTDQIKNIVLLAEKQTQILSIMSAYIKGQAERDPTYTALKVLKESIT</sequence>
<organism evidence="1">
    <name type="scientific">viral metagenome</name>
    <dbReference type="NCBI Taxonomy" id="1070528"/>
    <lineage>
        <taxon>unclassified sequences</taxon>
        <taxon>metagenomes</taxon>
        <taxon>organismal metagenomes</taxon>
    </lineage>
</organism>
<reference evidence="1" key="1">
    <citation type="journal article" date="2020" name="Nature">
        <title>Giant virus diversity and host interactions through global metagenomics.</title>
        <authorList>
            <person name="Schulz F."/>
            <person name="Roux S."/>
            <person name="Paez-Espino D."/>
            <person name="Jungbluth S."/>
            <person name="Walsh D.A."/>
            <person name="Denef V.J."/>
            <person name="McMahon K.D."/>
            <person name="Konstantinidis K.T."/>
            <person name="Eloe-Fadrosh E.A."/>
            <person name="Kyrpides N.C."/>
            <person name="Woyke T."/>
        </authorList>
    </citation>
    <scope>NUCLEOTIDE SEQUENCE</scope>
    <source>
        <strain evidence="1">GVMAG-M-3300023179-99</strain>
    </source>
</reference>
<evidence type="ECO:0000313" key="1">
    <source>
        <dbReference type="EMBL" id="QHT79295.1"/>
    </source>
</evidence>
<name>A0A6C0HGN0_9ZZZZ</name>
<dbReference type="AlphaFoldDB" id="A0A6C0HGN0"/>
<dbReference type="EMBL" id="MN739947">
    <property type="protein sequence ID" value="QHT79295.1"/>
    <property type="molecule type" value="Genomic_DNA"/>
</dbReference>
<protein>
    <submittedName>
        <fullName evidence="1">Uncharacterized protein</fullName>
    </submittedName>
</protein>